<dbReference type="Gene3D" id="3.60.40.10">
    <property type="entry name" value="PPM-type phosphatase domain"/>
    <property type="match status" value="1"/>
</dbReference>
<dbReference type="Proteomes" id="UP000261680">
    <property type="component" value="Unplaced"/>
</dbReference>
<protein>
    <submittedName>
        <fullName evidence="5">Protein phosphatase 2C-like domain-containing protein 1</fullName>
    </submittedName>
</protein>
<dbReference type="InterPro" id="IPR015655">
    <property type="entry name" value="PP2C"/>
</dbReference>
<dbReference type="SMART" id="SM00332">
    <property type="entry name" value="PP2Cc"/>
    <property type="match status" value="1"/>
</dbReference>
<evidence type="ECO:0000313" key="4">
    <source>
        <dbReference type="Proteomes" id="UP000261680"/>
    </source>
</evidence>
<dbReference type="PROSITE" id="PS51746">
    <property type="entry name" value="PPM_2"/>
    <property type="match status" value="1"/>
</dbReference>
<dbReference type="CTD" id="151649"/>
<dbReference type="SUPFAM" id="SSF81606">
    <property type="entry name" value="PP2C-like"/>
    <property type="match status" value="1"/>
</dbReference>
<evidence type="ECO:0000259" key="3">
    <source>
        <dbReference type="PROSITE" id="PS51746"/>
    </source>
</evidence>
<proteinExistence type="inferred from homology"/>
<dbReference type="PANTHER" id="PTHR13832">
    <property type="entry name" value="PROTEIN PHOSPHATASE 2C"/>
    <property type="match status" value="1"/>
</dbReference>
<keyword evidence="4" id="KW-1185">Reference proteome</keyword>
<dbReference type="GeneID" id="103681918"/>
<feature type="compositionally biased region" description="Basic and acidic residues" evidence="2">
    <location>
        <begin position="617"/>
        <end position="628"/>
    </location>
</feature>
<sequence length="695" mass="79045">MKRVLTEVPGDVVNIPHREVSQHIGGTPTTPAATTTRTTSTTAITVTIQVGGTEAGERVFWKSREWNARTSTFDSEKEIPFSLRRTYFRRRKNRPSRGSEDREEQHDQMITFPCSMCKHEIDLPEIFLHKKQHVALATLGFQWMGGKKPALPVISIQRQFIIAKLLSFSIFTEKILQSINNAFELLWKKQIPAYYKITDNVHRSSIYSQTVCHVLIKGVAVCEDRNSTWKADMNDKFTVVNNFGNKPDVCFFGLFDGHHGSSAADLTSMELPVLLLHQLSRFDPSYQMTPEEQNVIKSFHTVFREEYIAVEELFSSIKKKRKTVKHEYENIHKAFAKAFWRMDRLLRLGRNEVSRVRWSGCSAVTCILEGNIKKPYAKNWKINKGDGLAKSVPSQMMPQIISGVLHIANTGNVQAVLCRNGKGFCITKEHTTRNITERRRLLQNGAIISSNEPYGLLEGQIKTTRGLGFHGNLKLKKSIIPAPQTISVPIDDLCQFLILATNGLWEVLDTKEVTALAMTMFQVYKETHYSNTQNESLPPKEPFLIYEPINSISESNIRILFQYNPESTECVSTINSKENLLDSKCSNPKNAQTFPPKKTNHDLYGEKETNGPTSVDDVSKNSREEESHTKNFYEGAAKYISHELVSAALVAGSRDNITVMVILFKGSEYQFLMDKRLSSDYPEYKNVKTILQRTR</sequence>
<evidence type="ECO:0000256" key="1">
    <source>
        <dbReference type="ARBA" id="ARBA00006702"/>
    </source>
</evidence>
<evidence type="ECO:0000313" key="5">
    <source>
        <dbReference type="RefSeq" id="XP_040492535.1"/>
    </source>
</evidence>
<feature type="compositionally biased region" description="Basic and acidic residues" evidence="2">
    <location>
        <begin position="599"/>
        <end position="609"/>
    </location>
</feature>
<dbReference type="CDD" id="cd00143">
    <property type="entry name" value="PP2Cc"/>
    <property type="match status" value="1"/>
</dbReference>
<evidence type="ECO:0000256" key="2">
    <source>
        <dbReference type="SAM" id="MobiDB-lite"/>
    </source>
</evidence>
<dbReference type="PANTHER" id="PTHR13832:SF837">
    <property type="entry name" value="PROTEIN PHOSPHATASE 2C-LIKE DOMAIN-CONTAINING PROTEIN 1"/>
    <property type="match status" value="1"/>
</dbReference>
<dbReference type="GO" id="GO:0004722">
    <property type="term" value="F:protein serine/threonine phosphatase activity"/>
    <property type="evidence" value="ECO:0007669"/>
    <property type="project" value="InterPro"/>
</dbReference>
<dbReference type="KEGG" id="umr:103681918"/>
<feature type="region of interest" description="Disordered" evidence="2">
    <location>
        <begin position="586"/>
        <end position="628"/>
    </location>
</feature>
<organism evidence="4 5">
    <name type="scientific">Ursus maritimus</name>
    <name type="common">Polar bear</name>
    <name type="synonym">Thalarctos maritimus</name>
    <dbReference type="NCBI Taxonomy" id="29073"/>
    <lineage>
        <taxon>Eukaryota</taxon>
        <taxon>Metazoa</taxon>
        <taxon>Chordata</taxon>
        <taxon>Craniata</taxon>
        <taxon>Vertebrata</taxon>
        <taxon>Euteleostomi</taxon>
        <taxon>Mammalia</taxon>
        <taxon>Eutheria</taxon>
        <taxon>Laurasiatheria</taxon>
        <taxon>Carnivora</taxon>
        <taxon>Caniformia</taxon>
        <taxon>Ursidae</taxon>
        <taxon>Ursus</taxon>
    </lineage>
</organism>
<dbReference type="AlphaFoldDB" id="A0A8M1GCC8"/>
<accession>A0A8M1GCC8</accession>
<name>A0A8M1GCC8_URSMA</name>
<reference evidence="5" key="1">
    <citation type="submission" date="2025-08" db="UniProtKB">
        <authorList>
            <consortium name="RefSeq"/>
        </authorList>
    </citation>
    <scope>IDENTIFICATION</scope>
    <source>
        <tissue evidence="5">Whole blood</tissue>
    </source>
</reference>
<dbReference type="InterPro" id="IPR001932">
    <property type="entry name" value="PPM-type_phosphatase-like_dom"/>
</dbReference>
<gene>
    <name evidence="5" type="primary">PP2D1</name>
</gene>
<dbReference type="Pfam" id="PF00481">
    <property type="entry name" value="PP2C"/>
    <property type="match status" value="1"/>
</dbReference>
<dbReference type="OrthoDB" id="343114at2759"/>
<dbReference type="InterPro" id="IPR036457">
    <property type="entry name" value="PPM-type-like_dom_sf"/>
</dbReference>
<dbReference type="RefSeq" id="XP_040492535.1">
    <property type="nucleotide sequence ID" value="XM_040636601.1"/>
</dbReference>
<comment type="similarity">
    <text evidence="1">Belongs to the PP2C family.</text>
</comment>
<feature type="domain" description="PPM-type phosphatase" evidence="3">
    <location>
        <begin position="218"/>
        <end position="664"/>
    </location>
</feature>